<name>A0ABX0KNF0_9NEIS</name>
<reference evidence="2 3" key="1">
    <citation type="submission" date="2020-03" db="EMBL/GenBank/DDBJ databases">
        <title>Draft genome sequence of environmentally isolated violet-colored cultures.</title>
        <authorList>
            <person name="Wilson H.S."/>
        </authorList>
    </citation>
    <scope>NUCLEOTIDE SEQUENCE [LARGE SCALE GENOMIC DNA]</scope>
    <source>
        <strain evidence="2 3">HSC-16F04</strain>
    </source>
</reference>
<dbReference type="InterPro" id="IPR050194">
    <property type="entry name" value="Glycosyltransferase_grp1"/>
</dbReference>
<evidence type="ECO:0000313" key="3">
    <source>
        <dbReference type="Proteomes" id="UP000712570"/>
    </source>
</evidence>
<comment type="caution">
    <text evidence="2">The sequence shown here is derived from an EMBL/GenBank/DDBJ whole genome shotgun (WGS) entry which is preliminary data.</text>
</comment>
<dbReference type="EMBL" id="JAAOLX010000003">
    <property type="protein sequence ID" value="NHQ85976.1"/>
    <property type="molecule type" value="Genomic_DNA"/>
</dbReference>
<sequence length="352" mass="39090">MIKVGVVVSALENRGPVNVIRAQFSCKHSDVSFFVFCLSNKIDKNIVDEFLEFGVKVIILDGESLITKAYSLRQYINKMGVNIIHSHGTPADLCSAFSFSKVKKFTTVHNCLLADFIPLFGPLKGGLVFILQMIAFAFIKNRVACSKSVGNVLDSWHIKNTVISNGVNQKVYTSASPEEKILIKSKYHIKNSGLVYLYCGSFIRRKNVDFLLRSVQLNENDVFIFVGDGPLLNECKKIVLNDARYVFLGQLDSCLDLYKVADYFASASFSEGLPLAVMEAYSCGAKLILSDIPPHKEILEMASKGSVAIFSNDVLIKLNVSNLFLDNHVVLNSCVFSAAEMSKKYSDLYLRA</sequence>
<keyword evidence="3" id="KW-1185">Reference proteome</keyword>
<evidence type="ECO:0000259" key="1">
    <source>
        <dbReference type="Pfam" id="PF13439"/>
    </source>
</evidence>
<gene>
    <name evidence="2" type="ORF">HA050_07570</name>
</gene>
<feature type="domain" description="Glycosyltransferase subfamily 4-like N-terminal" evidence="1">
    <location>
        <begin position="66"/>
        <end position="168"/>
    </location>
</feature>
<dbReference type="Proteomes" id="UP000712570">
    <property type="component" value="Unassembled WGS sequence"/>
</dbReference>
<dbReference type="PANTHER" id="PTHR45947:SF3">
    <property type="entry name" value="SULFOQUINOVOSYL TRANSFERASE SQD2"/>
    <property type="match status" value="1"/>
</dbReference>
<dbReference type="InterPro" id="IPR028098">
    <property type="entry name" value="Glyco_trans_4-like_N"/>
</dbReference>
<protein>
    <submittedName>
        <fullName evidence="2">Glycosyltransferase family 4 protein</fullName>
    </submittedName>
</protein>
<dbReference type="Pfam" id="PF13439">
    <property type="entry name" value="Glyco_transf_4"/>
    <property type="match status" value="1"/>
</dbReference>
<dbReference type="Pfam" id="PF13692">
    <property type="entry name" value="Glyco_trans_1_4"/>
    <property type="match status" value="1"/>
</dbReference>
<organism evidence="2 3">
    <name type="scientific">Iodobacter violaceini</name>
    <dbReference type="NCBI Taxonomy" id="3044271"/>
    <lineage>
        <taxon>Bacteria</taxon>
        <taxon>Pseudomonadati</taxon>
        <taxon>Pseudomonadota</taxon>
        <taxon>Betaproteobacteria</taxon>
        <taxon>Neisseriales</taxon>
        <taxon>Chitinibacteraceae</taxon>
        <taxon>Iodobacter</taxon>
    </lineage>
</organism>
<dbReference type="CDD" id="cd03801">
    <property type="entry name" value="GT4_PimA-like"/>
    <property type="match status" value="1"/>
</dbReference>
<accession>A0ABX0KNF0</accession>
<dbReference type="PANTHER" id="PTHR45947">
    <property type="entry name" value="SULFOQUINOVOSYL TRANSFERASE SQD2"/>
    <property type="match status" value="1"/>
</dbReference>
<evidence type="ECO:0000313" key="2">
    <source>
        <dbReference type="EMBL" id="NHQ85976.1"/>
    </source>
</evidence>
<dbReference type="Gene3D" id="3.40.50.2000">
    <property type="entry name" value="Glycogen Phosphorylase B"/>
    <property type="match status" value="2"/>
</dbReference>
<proteinExistence type="predicted"/>
<dbReference type="SUPFAM" id="SSF53756">
    <property type="entry name" value="UDP-Glycosyltransferase/glycogen phosphorylase"/>
    <property type="match status" value="1"/>
</dbReference>